<dbReference type="GO" id="GO:0005507">
    <property type="term" value="F:copper ion binding"/>
    <property type="evidence" value="ECO:0007669"/>
    <property type="project" value="InterPro"/>
</dbReference>
<gene>
    <name evidence="3" type="ORF">Pmar_PMAR002004</name>
</gene>
<dbReference type="RefSeq" id="XP_002765470.1">
    <property type="nucleotide sequence ID" value="XM_002765424.1"/>
</dbReference>
<dbReference type="OMA" id="HANTYHC"/>
<sequence length="127" mass="13957">VGIGNWRPRVYNGQLVGPTIRVSPGDTLRIVIINKLSPPEGAWHNNHLGRYLSIQLNATNLHLHGLHISPLEDDVLVSCRPGENLTYLYHIHQDHAHGTYMYHAHLHGSTSIQVSQGLAGALIVGPT</sequence>
<dbReference type="PANTHER" id="PTHR11709:SF518">
    <property type="entry name" value="MULTICOPPER OXIDASE"/>
    <property type="match status" value="1"/>
</dbReference>
<proteinExistence type="inferred from homology"/>
<protein>
    <recommendedName>
        <fullName evidence="2">Plastocyanin-like domain-containing protein</fullName>
    </recommendedName>
</protein>
<feature type="non-terminal residue" evidence="3">
    <location>
        <position position="127"/>
    </location>
</feature>
<dbReference type="EMBL" id="GG686808">
    <property type="protein sequence ID" value="EEQ98187.1"/>
    <property type="molecule type" value="Genomic_DNA"/>
</dbReference>
<dbReference type="OrthoDB" id="423010at2759"/>
<accession>C5LYE9</accession>
<dbReference type="Proteomes" id="UP000007800">
    <property type="component" value="Unassembled WGS sequence"/>
</dbReference>
<dbReference type="InParanoid" id="C5LYE9"/>
<name>C5LYE9_PERM5</name>
<evidence type="ECO:0000313" key="3">
    <source>
        <dbReference type="EMBL" id="EEQ98187.1"/>
    </source>
</evidence>
<dbReference type="Pfam" id="PF07732">
    <property type="entry name" value="Cu-oxidase_3"/>
    <property type="match status" value="2"/>
</dbReference>
<feature type="domain" description="Plastocyanin-like" evidence="2">
    <location>
        <begin position="57"/>
        <end position="125"/>
    </location>
</feature>
<dbReference type="SUPFAM" id="SSF49503">
    <property type="entry name" value="Cupredoxins"/>
    <property type="match status" value="1"/>
</dbReference>
<organism evidence="4">
    <name type="scientific">Perkinsus marinus (strain ATCC 50983 / TXsc)</name>
    <dbReference type="NCBI Taxonomy" id="423536"/>
    <lineage>
        <taxon>Eukaryota</taxon>
        <taxon>Sar</taxon>
        <taxon>Alveolata</taxon>
        <taxon>Perkinsozoa</taxon>
        <taxon>Perkinsea</taxon>
        <taxon>Perkinsida</taxon>
        <taxon>Perkinsidae</taxon>
        <taxon>Perkinsus</taxon>
    </lineage>
</organism>
<dbReference type="InterPro" id="IPR011707">
    <property type="entry name" value="Cu-oxidase-like_N"/>
</dbReference>
<evidence type="ECO:0000259" key="2">
    <source>
        <dbReference type="Pfam" id="PF07732"/>
    </source>
</evidence>
<dbReference type="GO" id="GO:0016491">
    <property type="term" value="F:oxidoreductase activity"/>
    <property type="evidence" value="ECO:0007669"/>
    <property type="project" value="TreeGrafter"/>
</dbReference>
<reference evidence="3 4" key="1">
    <citation type="submission" date="2008-07" db="EMBL/GenBank/DDBJ databases">
        <authorList>
            <person name="El-Sayed N."/>
            <person name="Caler E."/>
            <person name="Inman J."/>
            <person name="Amedeo P."/>
            <person name="Hass B."/>
            <person name="Wortman J."/>
        </authorList>
    </citation>
    <scope>NUCLEOTIDE SEQUENCE [LARGE SCALE GENOMIC DNA]</scope>
    <source>
        <strain evidence="4">ATCC 50983 / TXsc</strain>
    </source>
</reference>
<feature type="domain" description="Plastocyanin-like" evidence="2">
    <location>
        <begin position="10"/>
        <end position="37"/>
    </location>
</feature>
<evidence type="ECO:0000313" key="4">
    <source>
        <dbReference type="Proteomes" id="UP000007800"/>
    </source>
</evidence>
<evidence type="ECO:0000256" key="1">
    <source>
        <dbReference type="ARBA" id="ARBA00010609"/>
    </source>
</evidence>
<dbReference type="CDD" id="cd13853">
    <property type="entry name" value="CuRO_1_Tth-MCO_like"/>
    <property type="match status" value="1"/>
</dbReference>
<dbReference type="Gene3D" id="2.60.40.420">
    <property type="entry name" value="Cupredoxins - blue copper proteins"/>
    <property type="match status" value="1"/>
</dbReference>
<keyword evidence="4" id="KW-1185">Reference proteome</keyword>
<dbReference type="GeneID" id="9040629"/>
<dbReference type="InterPro" id="IPR045087">
    <property type="entry name" value="Cu-oxidase_fam"/>
</dbReference>
<dbReference type="InterPro" id="IPR008972">
    <property type="entry name" value="Cupredoxin"/>
</dbReference>
<dbReference type="PANTHER" id="PTHR11709">
    <property type="entry name" value="MULTI-COPPER OXIDASE"/>
    <property type="match status" value="1"/>
</dbReference>
<comment type="similarity">
    <text evidence="1">Belongs to the multicopper oxidase family.</text>
</comment>
<feature type="non-terminal residue" evidence="3">
    <location>
        <position position="1"/>
    </location>
</feature>
<dbReference type="AlphaFoldDB" id="C5LYE9"/>